<dbReference type="InterPro" id="IPR002487">
    <property type="entry name" value="TF_Kbox"/>
</dbReference>
<dbReference type="InterPro" id="IPR033896">
    <property type="entry name" value="MEF2-like_N"/>
</dbReference>
<evidence type="ECO:0000256" key="5">
    <source>
        <dbReference type="ARBA" id="ARBA00023242"/>
    </source>
</evidence>
<dbReference type="SUPFAM" id="SSF55455">
    <property type="entry name" value="SRF-like"/>
    <property type="match status" value="1"/>
</dbReference>
<evidence type="ECO:0000256" key="4">
    <source>
        <dbReference type="ARBA" id="ARBA00023163"/>
    </source>
</evidence>
<keyword evidence="4" id="KW-0804">Transcription</keyword>
<feature type="domain" description="MADS-box" evidence="7">
    <location>
        <begin position="1"/>
        <end position="61"/>
    </location>
</feature>
<organism evidence="9 10">
    <name type="scientific">Acorus gramineus</name>
    <name type="common">Dwarf sweet flag</name>
    <dbReference type="NCBI Taxonomy" id="55184"/>
    <lineage>
        <taxon>Eukaryota</taxon>
        <taxon>Viridiplantae</taxon>
        <taxon>Streptophyta</taxon>
        <taxon>Embryophyta</taxon>
        <taxon>Tracheophyta</taxon>
        <taxon>Spermatophyta</taxon>
        <taxon>Magnoliopsida</taxon>
        <taxon>Liliopsida</taxon>
        <taxon>Acoraceae</taxon>
        <taxon>Acorus</taxon>
    </lineage>
</organism>
<reference evidence="9" key="2">
    <citation type="submission" date="2023-06" db="EMBL/GenBank/DDBJ databases">
        <authorList>
            <person name="Ma L."/>
            <person name="Liu K.-W."/>
            <person name="Li Z."/>
            <person name="Hsiao Y.-Y."/>
            <person name="Qi Y."/>
            <person name="Fu T."/>
            <person name="Tang G."/>
            <person name="Zhang D."/>
            <person name="Sun W.-H."/>
            <person name="Liu D.-K."/>
            <person name="Li Y."/>
            <person name="Chen G.-Z."/>
            <person name="Liu X.-D."/>
            <person name="Liao X.-Y."/>
            <person name="Jiang Y.-T."/>
            <person name="Yu X."/>
            <person name="Hao Y."/>
            <person name="Huang J."/>
            <person name="Zhao X.-W."/>
            <person name="Ke S."/>
            <person name="Chen Y.-Y."/>
            <person name="Wu W.-L."/>
            <person name="Hsu J.-L."/>
            <person name="Lin Y.-F."/>
            <person name="Huang M.-D."/>
            <person name="Li C.-Y."/>
            <person name="Huang L."/>
            <person name="Wang Z.-W."/>
            <person name="Zhao X."/>
            <person name="Zhong W.-Y."/>
            <person name="Peng D.-H."/>
            <person name="Ahmad S."/>
            <person name="Lan S."/>
            <person name="Zhang J.-S."/>
            <person name="Tsai W.-C."/>
            <person name="Van De Peer Y."/>
            <person name="Liu Z.-J."/>
        </authorList>
    </citation>
    <scope>NUCLEOTIDE SEQUENCE</scope>
    <source>
        <strain evidence="9">SCP</strain>
        <tissue evidence="9">Leaves</tissue>
    </source>
</reference>
<comment type="caution">
    <text evidence="9">The sequence shown here is derived from an EMBL/GenBank/DDBJ whole genome shotgun (WGS) entry which is preliminary data.</text>
</comment>
<dbReference type="Pfam" id="PF01486">
    <property type="entry name" value="K-box"/>
    <property type="match status" value="1"/>
</dbReference>
<reference evidence="9" key="1">
    <citation type="journal article" date="2023" name="Nat. Commun.">
        <title>Diploid and tetraploid genomes of Acorus and the evolution of monocots.</title>
        <authorList>
            <person name="Ma L."/>
            <person name="Liu K.W."/>
            <person name="Li Z."/>
            <person name="Hsiao Y.Y."/>
            <person name="Qi Y."/>
            <person name="Fu T."/>
            <person name="Tang G.D."/>
            <person name="Zhang D."/>
            <person name="Sun W.H."/>
            <person name="Liu D.K."/>
            <person name="Li Y."/>
            <person name="Chen G.Z."/>
            <person name="Liu X.D."/>
            <person name="Liao X.Y."/>
            <person name="Jiang Y.T."/>
            <person name="Yu X."/>
            <person name="Hao Y."/>
            <person name="Huang J."/>
            <person name="Zhao X.W."/>
            <person name="Ke S."/>
            <person name="Chen Y.Y."/>
            <person name="Wu W.L."/>
            <person name="Hsu J.L."/>
            <person name="Lin Y.F."/>
            <person name="Huang M.D."/>
            <person name="Li C.Y."/>
            <person name="Huang L."/>
            <person name="Wang Z.W."/>
            <person name="Zhao X."/>
            <person name="Zhong W.Y."/>
            <person name="Peng D.H."/>
            <person name="Ahmad S."/>
            <person name="Lan S."/>
            <person name="Zhang J.S."/>
            <person name="Tsai W.C."/>
            <person name="Van de Peer Y."/>
            <person name="Liu Z.J."/>
        </authorList>
    </citation>
    <scope>NUCLEOTIDE SEQUENCE</scope>
    <source>
        <strain evidence="9">SCP</strain>
    </source>
</reference>
<dbReference type="GO" id="GO:0005634">
    <property type="term" value="C:nucleus"/>
    <property type="evidence" value="ECO:0007669"/>
    <property type="project" value="UniProtKB-SubCell"/>
</dbReference>
<dbReference type="InterPro" id="IPR002100">
    <property type="entry name" value="TF_MADSbox"/>
</dbReference>
<sequence length="251" mass="28943">MGRGRVQLKRIENKINRQVTFSKRRSGLLKKAHEISVLCDAEVALIVFSNKGKLFEYSTNANMEGILEKYERYSVSEKEVVEVDIRSQGSWNFEYSKLKSKVESLQKSQRQLLGQELESLNQKDLHHLEHQLEVALKNIRSRKNHLLCNSIADLQKKEKLLQDQNKDLEKKLKEKEKERAQIQQSSWEQQSQAQQGSSSSSTSFLLPEQFLNIGPYSSRAAEEETEGLAQPQGQVRVKSILPPWMIRSMNS</sequence>
<dbReference type="GO" id="GO:0045944">
    <property type="term" value="P:positive regulation of transcription by RNA polymerase II"/>
    <property type="evidence" value="ECO:0007669"/>
    <property type="project" value="InterPro"/>
</dbReference>
<feature type="compositionally biased region" description="Low complexity" evidence="6">
    <location>
        <begin position="181"/>
        <end position="203"/>
    </location>
</feature>
<dbReference type="Pfam" id="PF00319">
    <property type="entry name" value="SRF-TF"/>
    <property type="match status" value="1"/>
</dbReference>
<keyword evidence="2" id="KW-0805">Transcription regulation</keyword>
<feature type="region of interest" description="Disordered" evidence="6">
    <location>
        <begin position="174"/>
        <end position="203"/>
    </location>
</feature>
<dbReference type="GO" id="GO:0000977">
    <property type="term" value="F:RNA polymerase II transcription regulatory region sequence-specific DNA binding"/>
    <property type="evidence" value="ECO:0007669"/>
    <property type="project" value="InterPro"/>
</dbReference>
<dbReference type="FunFam" id="3.40.1810.10:FF:000003">
    <property type="entry name" value="MADS-box transcription factor MADS-MC"/>
    <property type="match status" value="1"/>
</dbReference>
<dbReference type="PRINTS" id="PR00404">
    <property type="entry name" value="MADSDOMAIN"/>
</dbReference>
<protein>
    <submittedName>
        <fullName evidence="9">Agamous-like MADS-box protein AGL8</fullName>
    </submittedName>
</protein>
<evidence type="ECO:0000259" key="7">
    <source>
        <dbReference type="PROSITE" id="PS50066"/>
    </source>
</evidence>
<dbReference type="SMART" id="SM00432">
    <property type="entry name" value="MADS"/>
    <property type="match status" value="1"/>
</dbReference>
<dbReference type="GO" id="GO:0046983">
    <property type="term" value="F:protein dimerization activity"/>
    <property type="evidence" value="ECO:0007669"/>
    <property type="project" value="InterPro"/>
</dbReference>
<comment type="subcellular location">
    <subcellularLocation>
        <location evidence="1">Nucleus</location>
    </subcellularLocation>
</comment>
<proteinExistence type="predicted"/>
<evidence type="ECO:0000313" key="10">
    <source>
        <dbReference type="Proteomes" id="UP001179952"/>
    </source>
</evidence>
<evidence type="ECO:0000259" key="8">
    <source>
        <dbReference type="PROSITE" id="PS51297"/>
    </source>
</evidence>
<dbReference type="PROSITE" id="PS00350">
    <property type="entry name" value="MADS_BOX_1"/>
    <property type="match status" value="1"/>
</dbReference>
<name>A0AAV9B8R1_ACOGR</name>
<keyword evidence="10" id="KW-1185">Reference proteome</keyword>
<dbReference type="Gene3D" id="3.40.1810.10">
    <property type="entry name" value="Transcription factor, MADS-box"/>
    <property type="match status" value="1"/>
</dbReference>
<accession>A0AAV9B8R1</accession>
<feature type="domain" description="K-box" evidence="8">
    <location>
        <begin position="88"/>
        <end position="178"/>
    </location>
</feature>
<gene>
    <name evidence="9" type="ORF">QJS04_geneDACA021462</name>
</gene>
<dbReference type="PROSITE" id="PS51297">
    <property type="entry name" value="K_BOX"/>
    <property type="match status" value="1"/>
</dbReference>
<dbReference type="PROSITE" id="PS50066">
    <property type="entry name" value="MADS_BOX_2"/>
    <property type="match status" value="1"/>
</dbReference>
<evidence type="ECO:0000256" key="1">
    <source>
        <dbReference type="ARBA" id="ARBA00004123"/>
    </source>
</evidence>
<evidence type="ECO:0000256" key="2">
    <source>
        <dbReference type="ARBA" id="ARBA00023015"/>
    </source>
</evidence>
<dbReference type="PANTHER" id="PTHR48019">
    <property type="entry name" value="SERUM RESPONSE FACTOR HOMOLOG"/>
    <property type="match status" value="1"/>
</dbReference>
<evidence type="ECO:0000313" key="9">
    <source>
        <dbReference type="EMBL" id="KAK1273075.1"/>
    </source>
</evidence>
<dbReference type="GO" id="GO:0003700">
    <property type="term" value="F:DNA-binding transcription factor activity"/>
    <property type="evidence" value="ECO:0007669"/>
    <property type="project" value="InterPro"/>
</dbReference>
<dbReference type="Proteomes" id="UP001179952">
    <property type="component" value="Unassembled WGS sequence"/>
</dbReference>
<dbReference type="InterPro" id="IPR050142">
    <property type="entry name" value="MADS-box/MEF2_TF"/>
</dbReference>
<keyword evidence="3" id="KW-0238">DNA-binding</keyword>
<dbReference type="CDD" id="cd00265">
    <property type="entry name" value="MADS_MEF2_like"/>
    <property type="match status" value="1"/>
</dbReference>
<dbReference type="InterPro" id="IPR036879">
    <property type="entry name" value="TF_MADSbox_sf"/>
</dbReference>
<dbReference type="AlphaFoldDB" id="A0AAV9B8R1"/>
<dbReference type="EMBL" id="JAUJYN010000004">
    <property type="protein sequence ID" value="KAK1273075.1"/>
    <property type="molecule type" value="Genomic_DNA"/>
</dbReference>
<keyword evidence="5" id="KW-0539">Nucleus</keyword>
<evidence type="ECO:0000256" key="3">
    <source>
        <dbReference type="ARBA" id="ARBA00023125"/>
    </source>
</evidence>
<evidence type="ECO:0000256" key="6">
    <source>
        <dbReference type="SAM" id="MobiDB-lite"/>
    </source>
</evidence>